<accession>A0A4Y7SDC2</accession>
<feature type="compositionally biased region" description="Basic and acidic residues" evidence="1">
    <location>
        <begin position="216"/>
        <end position="233"/>
    </location>
</feature>
<name>A0A4Y7SDC2_COPMI</name>
<evidence type="ECO:0000256" key="1">
    <source>
        <dbReference type="SAM" id="MobiDB-lite"/>
    </source>
</evidence>
<keyword evidence="3" id="KW-1185">Reference proteome</keyword>
<proteinExistence type="predicted"/>
<protein>
    <submittedName>
        <fullName evidence="2">Uncharacterized protein</fullName>
    </submittedName>
</protein>
<reference evidence="2 3" key="1">
    <citation type="journal article" date="2019" name="Nat. Ecol. Evol.">
        <title>Megaphylogeny resolves global patterns of mushroom evolution.</title>
        <authorList>
            <person name="Varga T."/>
            <person name="Krizsan K."/>
            <person name="Foldi C."/>
            <person name="Dima B."/>
            <person name="Sanchez-Garcia M."/>
            <person name="Sanchez-Ramirez S."/>
            <person name="Szollosi G.J."/>
            <person name="Szarkandi J.G."/>
            <person name="Papp V."/>
            <person name="Albert L."/>
            <person name="Andreopoulos W."/>
            <person name="Angelini C."/>
            <person name="Antonin V."/>
            <person name="Barry K.W."/>
            <person name="Bougher N.L."/>
            <person name="Buchanan P."/>
            <person name="Buyck B."/>
            <person name="Bense V."/>
            <person name="Catcheside P."/>
            <person name="Chovatia M."/>
            <person name="Cooper J."/>
            <person name="Damon W."/>
            <person name="Desjardin D."/>
            <person name="Finy P."/>
            <person name="Geml J."/>
            <person name="Haridas S."/>
            <person name="Hughes K."/>
            <person name="Justo A."/>
            <person name="Karasinski D."/>
            <person name="Kautmanova I."/>
            <person name="Kiss B."/>
            <person name="Kocsube S."/>
            <person name="Kotiranta H."/>
            <person name="LaButti K.M."/>
            <person name="Lechner B.E."/>
            <person name="Liimatainen K."/>
            <person name="Lipzen A."/>
            <person name="Lukacs Z."/>
            <person name="Mihaltcheva S."/>
            <person name="Morgado L.N."/>
            <person name="Niskanen T."/>
            <person name="Noordeloos M.E."/>
            <person name="Ohm R.A."/>
            <person name="Ortiz-Santana B."/>
            <person name="Ovrebo C."/>
            <person name="Racz N."/>
            <person name="Riley R."/>
            <person name="Savchenko A."/>
            <person name="Shiryaev A."/>
            <person name="Soop K."/>
            <person name="Spirin V."/>
            <person name="Szebenyi C."/>
            <person name="Tomsovsky M."/>
            <person name="Tulloss R.E."/>
            <person name="Uehling J."/>
            <person name="Grigoriev I.V."/>
            <person name="Vagvolgyi C."/>
            <person name="Papp T."/>
            <person name="Martin F.M."/>
            <person name="Miettinen O."/>
            <person name="Hibbett D.S."/>
            <person name="Nagy L.G."/>
        </authorList>
    </citation>
    <scope>NUCLEOTIDE SEQUENCE [LARGE SCALE GENOMIC DNA]</scope>
    <source>
        <strain evidence="2 3">FP101781</strain>
    </source>
</reference>
<dbReference type="EMBL" id="QPFP01000178">
    <property type="protein sequence ID" value="TEB19743.1"/>
    <property type="molecule type" value="Genomic_DNA"/>
</dbReference>
<comment type="caution">
    <text evidence="2">The sequence shown here is derived from an EMBL/GenBank/DDBJ whole genome shotgun (WGS) entry which is preliminary data.</text>
</comment>
<feature type="region of interest" description="Disordered" evidence="1">
    <location>
        <begin position="214"/>
        <end position="233"/>
    </location>
</feature>
<evidence type="ECO:0000313" key="2">
    <source>
        <dbReference type="EMBL" id="TEB19743.1"/>
    </source>
</evidence>
<gene>
    <name evidence="2" type="ORF">FA13DRAFT_1718559</name>
</gene>
<feature type="region of interest" description="Disordered" evidence="1">
    <location>
        <begin position="1"/>
        <end position="49"/>
    </location>
</feature>
<dbReference type="AlphaFoldDB" id="A0A4Y7SDC2"/>
<dbReference type="Proteomes" id="UP000298030">
    <property type="component" value="Unassembled WGS sequence"/>
</dbReference>
<sequence>MEQVQGSERAASPIDGAHHRNVLSDFRHDTYTTGSPARALHDTYPESLDPQYAREPEVYLDGKYLRWRDQSPRFPFRCTYPKPLDVECPRMSESGLKQRPLQPNLTSNTQYHGRGYIAARAGAGICTEATPAFHSTPRDAPGSDVAAKWDADTTLARLRRETGCDEQAISDSTRRPASCTQVEWNWEKGSKRHLPGDKTRSTYYQFVRNLHKRKERVGQEAREDTRNARDDDAIHWRRGRDIKLVP</sequence>
<organism evidence="2 3">
    <name type="scientific">Coprinellus micaceus</name>
    <name type="common">Glistening ink-cap mushroom</name>
    <name type="synonym">Coprinus micaceus</name>
    <dbReference type="NCBI Taxonomy" id="71717"/>
    <lineage>
        <taxon>Eukaryota</taxon>
        <taxon>Fungi</taxon>
        <taxon>Dikarya</taxon>
        <taxon>Basidiomycota</taxon>
        <taxon>Agaricomycotina</taxon>
        <taxon>Agaricomycetes</taxon>
        <taxon>Agaricomycetidae</taxon>
        <taxon>Agaricales</taxon>
        <taxon>Agaricineae</taxon>
        <taxon>Psathyrellaceae</taxon>
        <taxon>Coprinellus</taxon>
    </lineage>
</organism>
<evidence type="ECO:0000313" key="3">
    <source>
        <dbReference type="Proteomes" id="UP000298030"/>
    </source>
</evidence>